<evidence type="ECO:0000256" key="1">
    <source>
        <dbReference type="ARBA" id="ARBA00022676"/>
    </source>
</evidence>
<sequence>MNNVKVSVIMPVYNAQIYLQDTLKDVIHQSLEEIEIICIDDGSTDESVKTITEMQANDSRIKLISQKNLYAGVARNQGLKKAVGEYVVFWDSDDRFAYNALEIMYKRSKQEDADICVCSAQRYDQKTDSLISTNVYLNKSMLGNKDIINKNILPKYLFNFATNVPWNKMYRRSFIEDNGLEFQDLKQANDTYFTLMAFFLAERITYVENSLITYRVNNKDSLSGKASGTVFCAYESYLYTYEKMREYKEFAMVEQSFFNRVVDGFMHSLNLQTDYDMFCLLYDKYRQEGFQNFRLDQFEKSYFYKSWYYTDLNFILKHEAPEFLLYKSIERKRKVDELRSECTKYKKAYKSKSYKVGLIATAIPRKVKKIWRFKK</sequence>
<name>A0ABT2TKD5_9FIRM</name>
<comment type="caution">
    <text evidence="4">The sequence shown here is derived from an EMBL/GenBank/DDBJ whole genome shotgun (WGS) entry which is preliminary data.</text>
</comment>
<dbReference type="PANTHER" id="PTHR22916">
    <property type="entry name" value="GLYCOSYLTRANSFERASE"/>
    <property type="match status" value="1"/>
</dbReference>
<organism evidence="4 5">
    <name type="scientific">Brotonthovivens ammoniilytica</name>
    <dbReference type="NCBI Taxonomy" id="2981725"/>
    <lineage>
        <taxon>Bacteria</taxon>
        <taxon>Bacillati</taxon>
        <taxon>Bacillota</taxon>
        <taxon>Clostridia</taxon>
        <taxon>Lachnospirales</taxon>
        <taxon>Lachnospiraceae</taxon>
        <taxon>Brotonthovivens</taxon>
    </lineage>
</organism>
<dbReference type="Pfam" id="PF00535">
    <property type="entry name" value="Glycos_transf_2"/>
    <property type="match status" value="1"/>
</dbReference>
<dbReference type="InterPro" id="IPR001173">
    <property type="entry name" value="Glyco_trans_2-like"/>
</dbReference>
<dbReference type="EC" id="2.4.-.-" evidence="4"/>
<dbReference type="CDD" id="cd00761">
    <property type="entry name" value="Glyco_tranf_GTA_type"/>
    <property type="match status" value="1"/>
</dbReference>
<dbReference type="PANTHER" id="PTHR22916:SF51">
    <property type="entry name" value="GLYCOSYLTRANSFERASE EPSH-RELATED"/>
    <property type="match status" value="1"/>
</dbReference>
<dbReference type="Proteomes" id="UP001652442">
    <property type="component" value="Unassembled WGS sequence"/>
</dbReference>
<dbReference type="EMBL" id="JAOQJQ010000004">
    <property type="protein sequence ID" value="MCU6762673.1"/>
    <property type="molecule type" value="Genomic_DNA"/>
</dbReference>
<gene>
    <name evidence="4" type="ORF">OCV88_10045</name>
</gene>
<dbReference type="SUPFAM" id="SSF53448">
    <property type="entry name" value="Nucleotide-diphospho-sugar transferases"/>
    <property type="match status" value="1"/>
</dbReference>
<evidence type="ECO:0000259" key="3">
    <source>
        <dbReference type="Pfam" id="PF00535"/>
    </source>
</evidence>
<feature type="domain" description="Glycosyltransferase 2-like" evidence="3">
    <location>
        <begin position="7"/>
        <end position="177"/>
    </location>
</feature>
<dbReference type="GO" id="GO:0016757">
    <property type="term" value="F:glycosyltransferase activity"/>
    <property type="evidence" value="ECO:0007669"/>
    <property type="project" value="UniProtKB-KW"/>
</dbReference>
<dbReference type="Gene3D" id="3.90.550.10">
    <property type="entry name" value="Spore Coat Polysaccharide Biosynthesis Protein SpsA, Chain A"/>
    <property type="match status" value="1"/>
</dbReference>
<keyword evidence="5" id="KW-1185">Reference proteome</keyword>
<keyword evidence="2 4" id="KW-0808">Transferase</keyword>
<dbReference type="RefSeq" id="WP_262591160.1">
    <property type="nucleotide sequence ID" value="NZ_JAOQJQ010000004.1"/>
</dbReference>
<reference evidence="4 5" key="1">
    <citation type="journal article" date="2021" name="ISME Commun">
        <title>Automated analysis of genomic sequences facilitates high-throughput and comprehensive description of bacteria.</title>
        <authorList>
            <person name="Hitch T.C.A."/>
        </authorList>
    </citation>
    <scope>NUCLEOTIDE SEQUENCE [LARGE SCALE GENOMIC DNA]</scope>
    <source>
        <strain evidence="4 5">Sanger_109</strain>
    </source>
</reference>
<protein>
    <submittedName>
        <fullName evidence="4">Glycosyltransferase</fullName>
        <ecNumber evidence="4">2.4.-.-</ecNumber>
    </submittedName>
</protein>
<evidence type="ECO:0000256" key="2">
    <source>
        <dbReference type="ARBA" id="ARBA00022679"/>
    </source>
</evidence>
<keyword evidence="1 4" id="KW-0328">Glycosyltransferase</keyword>
<proteinExistence type="predicted"/>
<dbReference type="InterPro" id="IPR029044">
    <property type="entry name" value="Nucleotide-diphossugar_trans"/>
</dbReference>
<evidence type="ECO:0000313" key="4">
    <source>
        <dbReference type="EMBL" id="MCU6762673.1"/>
    </source>
</evidence>
<accession>A0ABT2TKD5</accession>
<evidence type="ECO:0000313" key="5">
    <source>
        <dbReference type="Proteomes" id="UP001652442"/>
    </source>
</evidence>